<evidence type="ECO:0000256" key="1">
    <source>
        <dbReference type="ARBA" id="ARBA00004236"/>
    </source>
</evidence>
<comment type="caution">
    <text evidence="9">Lacks conserved residue(s) required for the propagation of feature annotation.</text>
</comment>
<feature type="region of interest" description="Disordered" evidence="10">
    <location>
        <begin position="89"/>
        <end position="297"/>
    </location>
</feature>
<dbReference type="InterPro" id="IPR049883">
    <property type="entry name" value="NOTCH1_EGF-like"/>
</dbReference>
<evidence type="ECO:0000256" key="10">
    <source>
        <dbReference type="SAM" id="MobiDB-lite"/>
    </source>
</evidence>
<dbReference type="KEGG" id="tng:GSTEN00030457G001"/>
<organism evidence="14">
    <name type="scientific">Tetraodon nigroviridis</name>
    <name type="common">Spotted green pufferfish</name>
    <name type="synonym">Chelonodon nigroviridis</name>
    <dbReference type="NCBI Taxonomy" id="99883"/>
    <lineage>
        <taxon>Eukaryota</taxon>
        <taxon>Metazoa</taxon>
        <taxon>Chordata</taxon>
        <taxon>Craniata</taxon>
        <taxon>Vertebrata</taxon>
        <taxon>Euteleostomi</taxon>
        <taxon>Actinopterygii</taxon>
        <taxon>Neopterygii</taxon>
        <taxon>Teleostei</taxon>
        <taxon>Neoteleostei</taxon>
        <taxon>Acanthomorphata</taxon>
        <taxon>Eupercaria</taxon>
        <taxon>Tetraodontiformes</taxon>
        <taxon>Tetradontoidea</taxon>
        <taxon>Tetraodontidae</taxon>
        <taxon>Tetraodon</taxon>
    </lineage>
</organism>
<keyword evidence="4 12" id="KW-0732">Signal</keyword>
<keyword evidence="2" id="KW-1003">Cell membrane</keyword>
<feature type="compositionally biased region" description="Low complexity" evidence="10">
    <location>
        <begin position="264"/>
        <end position="290"/>
    </location>
</feature>
<dbReference type="FunFam" id="2.10.25.10:FF:000068">
    <property type="entry name" value="Latent transforming growth factor beta binding protein 3"/>
    <property type="match status" value="1"/>
</dbReference>
<evidence type="ECO:0000259" key="13">
    <source>
        <dbReference type="PROSITE" id="PS50026"/>
    </source>
</evidence>
<dbReference type="HOGENOM" id="CLU_103586_0_0_1"/>
<gene>
    <name evidence="14" type="ORF">GSTENG00030457001</name>
</gene>
<dbReference type="SMART" id="SM00181">
    <property type="entry name" value="EGF"/>
    <property type="match status" value="2"/>
</dbReference>
<feature type="domain" description="EGF-like" evidence="13">
    <location>
        <begin position="326"/>
        <end position="365"/>
    </location>
</feature>
<dbReference type="GO" id="GO:0005509">
    <property type="term" value="F:calcium ion binding"/>
    <property type="evidence" value="ECO:0007669"/>
    <property type="project" value="InterPro"/>
</dbReference>
<comment type="subcellular location">
    <subcellularLocation>
        <location evidence="1">Cell membrane</location>
    </subcellularLocation>
</comment>
<dbReference type="PROSITE" id="PS50026">
    <property type="entry name" value="EGF_3"/>
    <property type="match status" value="1"/>
</dbReference>
<dbReference type="GO" id="GO:0005886">
    <property type="term" value="C:plasma membrane"/>
    <property type="evidence" value="ECO:0007669"/>
    <property type="project" value="UniProtKB-SubCell"/>
</dbReference>
<protein>
    <submittedName>
        <fullName evidence="14">(spotted green pufferfish) hypothetical protein</fullName>
    </submittedName>
</protein>
<sequence>MEACFLNHVLGLSLSVLLLAPRGLLGAGAPGNNSTEAVTAGISASTDELNHAERNRTSAFYPSESLSASQRDVLLSGPAEARTAAAGSFGKVSGHRGRRVTAETSSKTWKEASGSPSAVSWEAVSQTQTATGGLPRDPPSATLPQGESVPPAVHTDVRSSSTFSSTTISRAGERTLLSVTSSSSNSSSPAFTEDTASHQPRSTWGVSAAASETEDYTPSGTSSRTHFTDPTEQDATQASGGIVSETESAGRRKTPPDVTQHPRSSTPEETSDSTPPLSTSASSTSLPEPAWSRWSSEAPVASHTEAWTHLLGTDQEAWTGPTCGQDVDECQKEPCPTGSTCVNTRGSFDCECPLGFDLEAGRTCARAKTFLGTFSVNKRSHGHVASRSSTVHEIQREIIQLVSFKTLAANPFKSISIDNVLEEDGIHISAVNMFSVCADVTSTEVFNSIQMSIRNCSSSVSHCRVVLQHQLTYHMESLCVAQKTQCDTERSTCTDSSGAARCQCLQGYYKHNPDDLACLECGDGYKLENGTCTPCTFGFGGFNCGNFYKLIAVVVSPAGGALLLILVIALAVTCRRKDKNDLNKIIFKSGDLQMSPYADFPKSNRTSLEWGRETIEMQENGSTKNLLQMSDIYYSPVLRNSDLERNGLYQFTAPPGSRHSCIYPAQWNPSFISDDSRRRDYF</sequence>
<dbReference type="InterPro" id="IPR018097">
    <property type="entry name" value="EGF_Ca-bd_CS"/>
</dbReference>
<dbReference type="SUPFAM" id="SSF57184">
    <property type="entry name" value="Growth factor receptor domain"/>
    <property type="match status" value="1"/>
</dbReference>
<proteinExistence type="predicted"/>
<feature type="signal peptide" evidence="12">
    <location>
        <begin position="1"/>
        <end position="26"/>
    </location>
</feature>
<dbReference type="OrthoDB" id="9946171at2759"/>
<dbReference type="Gene3D" id="2.10.25.10">
    <property type="entry name" value="Laminin"/>
    <property type="match status" value="1"/>
</dbReference>
<accession>Q4RQU2</accession>
<evidence type="ECO:0000313" key="14">
    <source>
        <dbReference type="EMBL" id="CAG09240.1"/>
    </source>
</evidence>
<comment type="caution">
    <text evidence="14">The sequence shown here is derived from an EMBL/GenBank/DDBJ whole genome shotgun (WGS) entry which is preliminary data.</text>
</comment>
<feature type="compositionally biased region" description="Polar residues" evidence="10">
    <location>
        <begin position="216"/>
        <end position="239"/>
    </location>
</feature>
<keyword evidence="11" id="KW-0812">Transmembrane</keyword>
<keyword evidence="8" id="KW-0325">Glycoprotein</keyword>
<feature type="chain" id="PRO_5004242984" evidence="12">
    <location>
        <begin position="27"/>
        <end position="682"/>
    </location>
</feature>
<dbReference type="PROSITE" id="PS01186">
    <property type="entry name" value="EGF_2"/>
    <property type="match status" value="1"/>
</dbReference>
<dbReference type="InterPro" id="IPR000742">
    <property type="entry name" value="EGF"/>
</dbReference>
<evidence type="ECO:0000256" key="9">
    <source>
        <dbReference type="PROSITE-ProRule" id="PRU00076"/>
    </source>
</evidence>
<keyword evidence="6 11" id="KW-0472">Membrane</keyword>
<reference evidence="14" key="1">
    <citation type="journal article" date="2004" name="Nature">
        <title>Genome duplication in the teleost fish Tetraodon nigroviridis reveals the early vertebrate proto-karyotype.</title>
        <authorList>
            <person name="Jaillon O."/>
            <person name="Aury J.-M."/>
            <person name="Brunet F."/>
            <person name="Petit J.-L."/>
            <person name="Stange-Thomann N."/>
            <person name="Mauceli E."/>
            <person name="Bouneau L."/>
            <person name="Fischer C."/>
            <person name="Ozouf-Costaz C."/>
            <person name="Bernot A."/>
            <person name="Nicaud S."/>
            <person name="Jaffe D."/>
            <person name="Fisher S."/>
            <person name="Lutfalla G."/>
            <person name="Dossat C."/>
            <person name="Segurens B."/>
            <person name="Dasilva C."/>
            <person name="Salanoubat M."/>
            <person name="Levy M."/>
            <person name="Boudet N."/>
            <person name="Castellano S."/>
            <person name="Anthouard V."/>
            <person name="Jubin C."/>
            <person name="Castelli V."/>
            <person name="Katinka M."/>
            <person name="Vacherie B."/>
            <person name="Biemont C."/>
            <person name="Skalli Z."/>
            <person name="Cattolico L."/>
            <person name="Poulain J."/>
            <person name="De Berardinis V."/>
            <person name="Cruaud C."/>
            <person name="Duprat S."/>
            <person name="Brottier P."/>
            <person name="Coutanceau J.-P."/>
            <person name="Gouzy J."/>
            <person name="Parra G."/>
            <person name="Lardier G."/>
            <person name="Chapple C."/>
            <person name="McKernan K.J."/>
            <person name="McEwan P."/>
            <person name="Bosak S."/>
            <person name="Kellis M."/>
            <person name="Volff J.-N."/>
            <person name="Guigo R."/>
            <person name="Zody M.C."/>
            <person name="Mesirov J."/>
            <person name="Lindblad-Toh K."/>
            <person name="Birren B."/>
            <person name="Nusbaum C."/>
            <person name="Kahn D."/>
            <person name="Robinson-Rechavi M."/>
            <person name="Laudet V."/>
            <person name="Schachter V."/>
            <person name="Quetier F."/>
            <person name="Saurin W."/>
            <person name="Scarpelli C."/>
            <person name="Wincker P."/>
            <person name="Lander E.S."/>
            <person name="Weissenbach J."/>
            <person name="Roest Crollius H."/>
        </authorList>
    </citation>
    <scope>NUCLEOTIDE SEQUENCE [LARGE SCALE GENOMIC DNA]</scope>
</reference>
<evidence type="ECO:0000256" key="11">
    <source>
        <dbReference type="SAM" id="Phobius"/>
    </source>
</evidence>
<dbReference type="PANTHER" id="PTHR24037:SF3">
    <property type="entry name" value="PROTEIN HEG HOMOLOG 1"/>
    <property type="match status" value="1"/>
</dbReference>
<feature type="compositionally biased region" description="Polar residues" evidence="10">
    <location>
        <begin position="114"/>
        <end position="131"/>
    </location>
</feature>
<dbReference type="SMART" id="SM00179">
    <property type="entry name" value="EGF_CA"/>
    <property type="match status" value="2"/>
</dbReference>
<dbReference type="Pfam" id="PF07645">
    <property type="entry name" value="EGF_CA"/>
    <property type="match status" value="2"/>
</dbReference>
<dbReference type="EMBL" id="CAAE01015004">
    <property type="protein sequence ID" value="CAG09240.1"/>
    <property type="molecule type" value="Genomic_DNA"/>
</dbReference>
<keyword evidence="11" id="KW-1133">Transmembrane helix</keyword>
<feature type="compositionally biased region" description="Low complexity" evidence="10">
    <location>
        <begin position="178"/>
        <end position="188"/>
    </location>
</feature>
<evidence type="ECO:0000256" key="3">
    <source>
        <dbReference type="ARBA" id="ARBA00022536"/>
    </source>
</evidence>
<dbReference type="PROSITE" id="PS00010">
    <property type="entry name" value="ASX_HYDROXYL"/>
    <property type="match status" value="1"/>
</dbReference>
<dbReference type="CDD" id="cd00054">
    <property type="entry name" value="EGF_CA"/>
    <property type="match status" value="1"/>
</dbReference>
<evidence type="ECO:0000256" key="6">
    <source>
        <dbReference type="ARBA" id="ARBA00023136"/>
    </source>
</evidence>
<keyword evidence="3 9" id="KW-0245">EGF-like domain</keyword>
<evidence type="ECO:0000256" key="4">
    <source>
        <dbReference type="ARBA" id="ARBA00022729"/>
    </source>
</evidence>
<keyword evidence="7" id="KW-1015">Disulfide bond</keyword>
<reference evidence="14" key="2">
    <citation type="submission" date="2004-02" db="EMBL/GenBank/DDBJ databases">
        <authorList>
            <consortium name="Genoscope"/>
            <consortium name="Whitehead Institute Centre for Genome Research"/>
        </authorList>
    </citation>
    <scope>NUCLEOTIDE SEQUENCE</scope>
</reference>
<evidence type="ECO:0000256" key="8">
    <source>
        <dbReference type="ARBA" id="ARBA00023180"/>
    </source>
</evidence>
<evidence type="ECO:0000256" key="5">
    <source>
        <dbReference type="ARBA" id="ARBA00022737"/>
    </source>
</evidence>
<dbReference type="InterPro" id="IPR009030">
    <property type="entry name" value="Growth_fac_rcpt_cys_sf"/>
</dbReference>
<dbReference type="GO" id="GO:0007507">
    <property type="term" value="P:heart development"/>
    <property type="evidence" value="ECO:0007669"/>
    <property type="project" value="TreeGrafter"/>
</dbReference>
<feature type="transmembrane region" description="Helical" evidence="11">
    <location>
        <begin position="550"/>
        <end position="574"/>
    </location>
</feature>
<dbReference type="InterPro" id="IPR000152">
    <property type="entry name" value="EGF-type_Asp/Asn_hydroxyl_site"/>
</dbReference>
<dbReference type="PANTHER" id="PTHR24037">
    <property type="entry name" value="HEART DEVELOPMENT PROTEIN WITH EGF-LIKE DOMAINS 1"/>
    <property type="match status" value="1"/>
</dbReference>
<dbReference type="AlphaFoldDB" id="Q4RQU2"/>
<feature type="compositionally biased region" description="Low complexity" evidence="10">
    <location>
        <begin position="159"/>
        <end position="169"/>
    </location>
</feature>
<dbReference type="InterPro" id="IPR001881">
    <property type="entry name" value="EGF-like_Ca-bd_dom"/>
</dbReference>
<keyword evidence="5" id="KW-0677">Repeat</keyword>
<evidence type="ECO:0000256" key="12">
    <source>
        <dbReference type="SAM" id="SignalP"/>
    </source>
</evidence>
<dbReference type="PROSITE" id="PS01187">
    <property type="entry name" value="EGF_CA"/>
    <property type="match status" value="1"/>
</dbReference>
<evidence type="ECO:0000256" key="2">
    <source>
        <dbReference type="ARBA" id="ARBA00022475"/>
    </source>
</evidence>
<name>Q4RQU2_TETNG</name>
<evidence type="ECO:0000256" key="7">
    <source>
        <dbReference type="ARBA" id="ARBA00023157"/>
    </source>
</evidence>